<name>A0A4Y2THG1_ARAVE</name>
<dbReference type="Proteomes" id="UP000499080">
    <property type="component" value="Unassembled WGS sequence"/>
</dbReference>
<reference evidence="1 2" key="1">
    <citation type="journal article" date="2019" name="Sci. Rep.">
        <title>Orb-weaving spider Araneus ventricosus genome elucidates the spidroin gene catalogue.</title>
        <authorList>
            <person name="Kono N."/>
            <person name="Nakamura H."/>
            <person name="Ohtoshi R."/>
            <person name="Moran D.A.P."/>
            <person name="Shinohara A."/>
            <person name="Yoshida Y."/>
            <person name="Fujiwara M."/>
            <person name="Mori M."/>
            <person name="Tomita M."/>
            <person name="Arakawa K."/>
        </authorList>
    </citation>
    <scope>NUCLEOTIDE SEQUENCE [LARGE SCALE GENOMIC DNA]</scope>
</reference>
<keyword evidence="2" id="KW-1185">Reference proteome</keyword>
<comment type="caution">
    <text evidence="1">The sequence shown here is derived from an EMBL/GenBank/DDBJ whole genome shotgun (WGS) entry which is preliminary data.</text>
</comment>
<sequence>MIAESRSELPESTLVAKHFGCQIKSVKKRRSFPQSYLQPTFYQHVKISMMSRLAEDVEQCLAIDKDLQQETLSDEASSAPSQMGFQTTMMATTSLIMLHPSYLIRIE</sequence>
<organism evidence="1 2">
    <name type="scientific">Araneus ventricosus</name>
    <name type="common">Orbweaver spider</name>
    <name type="synonym">Epeira ventricosa</name>
    <dbReference type="NCBI Taxonomy" id="182803"/>
    <lineage>
        <taxon>Eukaryota</taxon>
        <taxon>Metazoa</taxon>
        <taxon>Ecdysozoa</taxon>
        <taxon>Arthropoda</taxon>
        <taxon>Chelicerata</taxon>
        <taxon>Arachnida</taxon>
        <taxon>Araneae</taxon>
        <taxon>Araneomorphae</taxon>
        <taxon>Entelegynae</taxon>
        <taxon>Araneoidea</taxon>
        <taxon>Araneidae</taxon>
        <taxon>Araneus</taxon>
    </lineage>
</organism>
<evidence type="ECO:0000313" key="2">
    <source>
        <dbReference type="Proteomes" id="UP000499080"/>
    </source>
</evidence>
<protein>
    <submittedName>
        <fullName evidence="1">Uncharacterized protein</fullName>
    </submittedName>
</protein>
<evidence type="ECO:0000313" key="1">
    <source>
        <dbReference type="EMBL" id="GBN98839.1"/>
    </source>
</evidence>
<dbReference type="EMBL" id="BGPR01027958">
    <property type="protein sequence ID" value="GBN98839.1"/>
    <property type="molecule type" value="Genomic_DNA"/>
</dbReference>
<dbReference type="AlphaFoldDB" id="A0A4Y2THG1"/>
<accession>A0A4Y2THG1</accession>
<proteinExistence type="predicted"/>
<gene>
    <name evidence="1" type="ORF">AVEN_264690_1</name>
</gene>